<accession>A0A6L9S1G5</accession>
<gene>
    <name evidence="2" type="ORF">G1H10_00575</name>
</gene>
<dbReference type="InterPro" id="IPR016040">
    <property type="entry name" value="NAD(P)-bd_dom"/>
</dbReference>
<comment type="caution">
    <text evidence="2">The sequence shown here is derived from an EMBL/GenBank/DDBJ whole genome shotgun (WGS) entry which is preliminary data.</text>
</comment>
<proteinExistence type="predicted"/>
<dbReference type="RefSeq" id="WP_163731168.1">
    <property type="nucleotide sequence ID" value="NZ_JAAGOA010000001.1"/>
</dbReference>
<sequence>MAILVTGATGSVGRRVVDQLLAAGADDVRALTTNPTKAALPASVHVVEGYVGRPESLPPALHGVDRMYLAPAPETAAAAAALAAQAGVRHIVDLSGPEESWWYSVAKAVEESGASWTHLWPGEFMENSTVWAEQVRRTGMVRDAYPDAANAPIAMDDVARIAATCLLGENHEGQSYLLTGPETLSRRELIDRIAAALGRDVPVLRVGRDEAVEQLTPAMGEYAAWYVDGTAELATSPQPVSATFENVMGRPGTTFAEWVAAHVDEFR</sequence>
<reference evidence="2 3" key="1">
    <citation type="submission" date="2020-02" db="EMBL/GenBank/DDBJ databases">
        <authorList>
            <person name="Li X.-J."/>
            <person name="Han X.-M."/>
        </authorList>
    </citation>
    <scope>NUCLEOTIDE SEQUENCE [LARGE SCALE GENOMIC DNA]</scope>
    <source>
        <strain evidence="2 3">CCTCC AB 2017055</strain>
    </source>
</reference>
<organism evidence="2 3">
    <name type="scientific">Phytoactinopolyspora halotolerans</name>
    <dbReference type="NCBI Taxonomy" id="1981512"/>
    <lineage>
        <taxon>Bacteria</taxon>
        <taxon>Bacillati</taxon>
        <taxon>Actinomycetota</taxon>
        <taxon>Actinomycetes</taxon>
        <taxon>Jiangellales</taxon>
        <taxon>Jiangellaceae</taxon>
        <taxon>Phytoactinopolyspora</taxon>
    </lineage>
</organism>
<dbReference type="Pfam" id="PF13460">
    <property type="entry name" value="NAD_binding_10"/>
    <property type="match status" value="1"/>
</dbReference>
<dbReference type="EMBL" id="JAAGOA010000001">
    <property type="protein sequence ID" value="NED98660.1"/>
    <property type="molecule type" value="Genomic_DNA"/>
</dbReference>
<feature type="domain" description="NAD(P)-binding" evidence="1">
    <location>
        <begin position="7"/>
        <end position="166"/>
    </location>
</feature>
<dbReference type="AlphaFoldDB" id="A0A6L9S1G5"/>
<keyword evidence="3" id="KW-1185">Reference proteome</keyword>
<dbReference type="PANTHER" id="PTHR43162:SF1">
    <property type="entry name" value="PRESTALK A DIFFERENTIATION PROTEIN A"/>
    <property type="match status" value="1"/>
</dbReference>
<protein>
    <submittedName>
        <fullName evidence="2">NAD(P)H-binding protein</fullName>
    </submittedName>
</protein>
<evidence type="ECO:0000313" key="3">
    <source>
        <dbReference type="Proteomes" id="UP000475214"/>
    </source>
</evidence>
<dbReference type="PANTHER" id="PTHR43162">
    <property type="match status" value="1"/>
</dbReference>
<dbReference type="Gene3D" id="3.90.25.10">
    <property type="entry name" value="UDP-galactose 4-epimerase, domain 1"/>
    <property type="match status" value="1"/>
</dbReference>
<dbReference type="Gene3D" id="3.40.50.720">
    <property type="entry name" value="NAD(P)-binding Rossmann-like Domain"/>
    <property type="match status" value="1"/>
</dbReference>
<evidence type="ECO:0000259" key="1">
    <source>
        <dbReference type="Pfam" id="PF13460"/>
    </source>
</evidence>
<dbReference type="Proteomes" id="UP000475214">
    <property type="component" value="Unassembled WGS sequence"/>
</dbReference>
<name>A0A6L9S1G5_9ACTN</name>
<dbReference type="InterPro" id="IPR051604">
    <property type="entry name" value="Ergot_Alk_Oxidoreductase"/>
</dbReference>
<evidence type="ECO:0000313" key="2">
    <source>
        <dbReference type="EMBL" id="NED98660.1"/>
    </source>
</evidence>
<dbReference type="InterPro" id="IPR036291">
    <property type="entry name" value="NAD(P)-bd_dom_sf"/>
</dbReference>
<dbReference type="SUPFAM" id="SSF51735">
    <property type="entry name" value="NAD(P)-binding Rossmann-fold domains"/>
    <property type="match status" value="1"/>
</dbReference>